<dbReference type="InterPro" id="IPR045851">
    <property type="entry name" value="AMP-bd_C_sf"/>
</dbReference>
<dbReference type="PANTHER" id="PTHR43201:SF5">
    <property type="entry name" value="MEDIUM-CHAIN ACYL-COA LIGASE ACSF2, MITOCHONDRIAL"/>
    <property type="match status" value="1"/>
</dbReference>
<evidence type="ECO:0000259" key="3">
    <source>
        <dbReference type="Pfam" id="PF00501"/>
    </source>
</evidence>
<keyword evidence="2" id="KW-0436">Ligase</keyword>
<feature type="non-terminal residue" evidence="5">
    <location>
        <position position="1"/>
    </location>
</feature>
<dbReference type="PANTHER" id="PTHR43201">
    <property type="entry name" value="ACYL-COA SYNTHETASE"/>
    <property type="match status" value="1"/>
</dbReference>
<dbReference type="PROSITE" id="PS00455">
    <property type="entry name" value="AMP_BINDING"/>
    <property type="match status" value="1"/>
</dbReference>
<protein>
    <recommendedName>
        <fullName evidence="6">AMP-dependent synthetase</fullName>
    </recommendedName>
</protein>
<evidence type="ECO:0008006" key="6">
    <source>
        <dbReference type="Google" id="ProtNLM"/>
    </source>
</evidence>
<dbReference type="SUPFAM" id="SSF56801">
    <property type="entry name" value="Acetyl-CoA synthetase-like"/>
    <property type="match status" value="1"/>
</dbReference>
<dbReference type="InterPro" id="IPR025110">
    <property type="entry name" value="AMP-bd_C"/>
</dbReference>
<accession>A0A381NGX0</accession>
<comment type="similarity">
    <text evidence="1">Belongs to the ATP-dependent AMP-binding enzyme family.</text>
</comment>
<dbReference type="Gene3D" id="3.30.300.30">
    <property type="match status" value="1"/>
</dbReference>
<dbReference type="Pfam" id="PF00501">
    <property type="entry name" value="AMP-binding"/>
    <property type="match status" value="1"/>
</dbReference>
<proteinExistence type="inferred from homology"/>
<evidence type="ECO:0000256" key="1">
    <source>
        <dbReference type="ARBA" id="ARBA00006432"/>
    </source>
</evidence>
<dbReference type="InterPro" id="IPR042099">
    <property type="entry name" value="ANL_N_sf"/>
</dbReference>
<gene>
    <name evidence="5" type="ORF">METZ01_LOCUS6680</name>
</gene>
<organism evidence="5">
    <name type="scientific">marine metagenome</name>
    <dbReference type="NCBI Taxonomy" id="408172"/>
    <lineage>
        <taxon>unclassified sequences</taxon>
        <taxon>metagenomes</taxon>
        <taxon>ecological metagenomes</taxon>
    </lineage>
</organism>
<dbReference type="Pfam" id="PF13193">
    <property type="entry name" value="AMP-binding_C"/>
    <property type="match status" value="1"/>
</dbReference>
<name>A0A381NGX0_9ZZZZ</name>
<dbReference type="AlphaFoldDB" id="A0A381NGX0"/>
<dbReference type="InterPro" id="IPR000873">
    <property type="entry name" value="AMP-dep_synth/lig_dom"/>
</dbReference>
<dbReference type="InterPro" id="IPR020845">
    <property type="entry name" value="AMP-binding_CS"/>
</dbReference>
<sequence>VDRHYREAWDEMTAPGAPFAWSVVDIRGVPTRAYDSAPPSMALLWAASADHGDKDYLVYEDERLTYAQVHERVDALCAHLASAGIGHGGRVAIAMRNYPEWVVGYWATVKLGAAVVGMNAWWTRPEMEFGLADCEATVLLCDQERLERIAPGLGGLREDRRLHVVAVRTEGDLPDDAVHFDDALAAAGEPPEPPAIGPEDDVCIFYTSGTTGHPKGAVLTHRGAVSNLLNLAFWQTMAGAAQAKAVAAGEAPPGSDKVQGHSNPGSVLAVPLFHVTGCNCCLHPITAGGGRLVLMHRWDAERALELIERERSSSFTGVPTMARELVNSPDFDKRDTSSLEHLGGGGAAVQPDLVAKIEERIQGRPSTGYGLTEVNGVITINSAHFFLAKPESAGPALPIMEARIVAEDGTDQSAGSPGELWVRGANVFRGYLNQPEANAEILTDGWFHTGDIGYLDDDGFLFLVDRAKDMVLRGGENVYSAEVEAAIYEHPAIAEAAVFAVPDERLGEAVGVAILLLPGHSLDAGGLRAHVAGLIASFKVPEHVWFVEEALPRNANGKFVKRELRESLVDTPTG</sequence>
<evidence type="ECO:0000259" key="4">
    <source>
        <dbReference type="Pfam" id="PF13193"/>
    </source>
</evidence>
<feature type="domain" description="AMP-binding enzyme C-terminal" evidence="4">
    <location>
        <begin position="482"/>
        <end position="558"/>
    </location>
</feature>
<evidence type="ECO:0000256" key="2">
    <source>
        <dbReference type="ARBA" id="ARBA00022598"/>
    </source>
</evidence>
<feature type="domain" description="AMP-dependent synthetase/ligase" evidence="3">
    <location>
        <begin position="46"/>
        <end position="432"/>
    </location>
</feature>
<dbReference type="GO" id="GO:0006631">
    <property type="term" value="P:fatty acid metabolic process"/>
    <property type="evidence" value="ECO:0007669"/>
    <property type="project" value="TreeGrafter"/>
</dbReference>
<dbReference type="EMBL" id="UINC01000352">
    <property type="protein sequence ID" value="SUZ53826.1"/>
    <property type="molecule type" value="Genomic_DNA"/>
</dbReference>
<reference evidence="5" key="1">
    <citation type="submission" date="2018-05" db="EMBL/GenBank/DDBJ databases">
        <authorList>
            <person name="Lanie J.A."/>
            <person name="Ng W.-L."/>
            <person name="Kazmierczak K.M."/>
            <person name="Andrzejewski T.M."/>
            <person name="Davidsen T.M."/>
            <person name="Wayne K.J."/>
            <person name="Tettelin H."/>
            <person name="Glass J.I."/>
            <person name="Rusch D."/>
            <person name="Podicherti R."/>
            <person name="Tsui H.-C.T."/>
            <person name="Winkler M.E."/>
        </authorList>
    </citation>
    <scope>NUCLEOTIDE SEQUENCE</scope>
</reference>
<dbReference type="Gene3D" id="3.40.50.12780">
    <property type="entry name" value="N-terminal domain of ligase-like"/>
    <property type="match status" value="1"/>
</dbReference>
<dbReference type="GO" id="GO:0031956">
    <property type="term" value="F:medium-chain fatty acid-CoA ligase activity"/>
    <property type="evidence" value="ECO:0007669"/>
    <property type="project" value="TreeGrafter"/>
</dbReference>
<evidence type="ECO:0000313" key="5">
    <source>
        <dbReference type="EMBL" id="SUZ53826.1"/>
    </source>
</evidence>